<dbReference type="InterPro" id="IPR010730">
    <property type="entry name" value="HET"/>
</dbReference>
<gene>
    <name evidence="2" type="ORF">CC78DRAFT_449279</name>
</gene>
<feature type="non-terminal residue" evidence="2">
    <location>
        <position position="1"/>
    </location>
</feature>
<dbReference type="Proteomes" id="UP000800093">
    <property type="component" value="Unassembled WGS sequence"/>
</dbReference>
<dbReference type="InterPro" id="IPR052895">
    <property type="entry name" value="HetReg/Transcr_Mod"/>
</dbReference>
<accession>A0A9P4K6U7</accession>
<dbReference type="EMBL" id="ML986623">
    <property type="protein sequence ID" value="KAF2263677.1"/>
    <property type="molecule type" value="Genomic_DNA"/>
</dbReference>
<dbReference type="PANTHER" id="PTHR24148:SF73">
    <property type="entry name" value="HET DOMAIN PROTEIN (AFU_ORTHOLOGUE AFUA_8G01020)"/>
    <property type="match status" value="1"/>
</dbReference>
<dbReference type="AlphaFoldDB" id="A0A9P4K6U7"/>
<dbReference type="PANTHER" id="PTHR24148">
    <property type="entry name" value="ANKYRIN REPEAT DOMAIN-CONTAINING PROTEIN 39 HOMOLOG-RELATED"/>
    <property type="match status" value="1"/>
</dbReference>
<feature type="domain" description="Heterokaryon incompatibility" evidence="1">
    <location>
        <begin position="2"/>
        <end position="125"/>
    </location>
</feature>
<evidence type="ECO:0000313" key="2">
    <source>
        <dbReference type="EMBL" id="KAF2263677.1"/>
    </source>
</evidence>
<dbReference type="OrthoDB" id="4476201at2759"/>
<sequence length="125" mass="14444">ILVDGKEIPVTQNLYEAIHSLQKIESRKLQGIWIDAVCIDQRVPEGLVERGKQVAMMDRVYATAEHVLIWLGPASDDDASEIMDGKLEIMDAATYHKLGIPIIPRDVWKRIRGLFERTWFQRMWV</sequence>
<proteinExistence type="predicted"/>
<reference evidence="3" key="1">
    <citation type="journal article" date="2020" name="Stud. Mycol.">
        <title>101 Dothideomycetes genomes: A test case for predicting lifestyles and emergence of pathogens.</title>
        <authorList>
            <person name="Haridas S."/>
            <person name="Albert R."/>
            <person name="Binder M."/>
            <person name="Bloem J."/>
            <person name="LaButti K."/>
            <person name="Salamov A."/>
            <person name="Andreopoulos B."/>
            <person name="Baker S."/>
            <person name="Barry K."/>
            <person name="Bills G."/>
            <person name="Bluhm B."/>
            <person name="Cannon C."/>
            <person name="Castanera R."/>
            <person name="Culley D."/>
            <person name="Daum C."/>
            <person name="Ezra D."/>
            <person name="Gonzalez J."/>
            <person name="Henrissat B."/>
            <person name="Kuo A."/>
            <person name="Liang C."/>
            <person name="Lipzen A."/>
            <person name="Lutzoni F."/>
            <person name="Magnuson J."/>
            <person name="Mondo S."/>
            <person name="Nolan M."/>
            <person name="Ohm R."/>
            <person name="Pangilinan J."/>
            <person name="Park H.-J."/>
            <person name="Ramirez L."/>
            <person name="Alfaro M."/>
            <person name="Sun H."/>
            <person name="Tritt A."/>
            <person name="Yoshinaga Y."/>
            <person name="Zwiers L.-H."/>
            <person name="Turgeon B."/>
            <person name="Goodwin S."/>
            <person name="Spatafora J."/>
            <person name="Crous P."/>
            <person name="Grigoriev I."/>
        </authorList>
    </citation>
    <scope>NUCLEOTIDE SEQUENCE [LARGE SCALE GENOMIC DNA]</scope>
    <source>
        <strain evidence="3">CBS 304.66</strain>
    </source>
</reference>
<keyword evidence="3" id="KW-1185">Reference proteome</keyword>
<organism evidence="2 3">
    <name type="scientific">Lojkania enalia</name>
    <dbReference type="NCBI Taxonomy" id="147567"/>
    <lineage>
        <taxon>Eukaryota</taxon>
        <taxon>Fungi</taxon>
        <taxon>Dikarya</taxon>
        <taxon>Ascomycota</taxon>
        <taxon>Pezizomycotina</taxon>
        <taxon>Dothideomycetes</taxon>
        <taxon>Pleosporomycetidae</taxon>
        <taxon>Pleosporales</taxon>
        <taxon>Pleosporales incertae sedis</taxon>
        <taxon>Lojkania</taxon>
    </lineage>
</organism>
<evidence type="ECO:0000259" key="1">
    <source>
        <dbReference type="Pfam" id="PF06985"/>
    </source>
</evidence>
<name>A0A9P4K6U7_9PLEO</name>
<evidence type="ECO:0000313" key="3">
    <source>
        <dbReference type="Proteomes" id="UP000800093"/>
    </source>
</evidence>
<comment type="caution">
    <text evidence="2">The sequence shown here is derived from an EMBL/GenBank/DDBJ whole genome shotgun (WGS) entry which is preliminary data.</text>
</comment>
<protein>
    <recommendedName>
        <fullName evidence="1">Heterokaryon incompatibility domain-containing protein</fullName>
    </recommendedName>
</protein>
<dbReference type="Pfam" id="PF06985">
    <property type="entry name" value="HET"/>
    <property type="match status" value="1"/>
</dbReference>
<feature type="non-terminal residue" evidence="2">
    <location>
        <position position="125"/>
    </location>
</feature>